<reference evidence="1 2" key="1">
    <citation type="submission" date="2020-08" db="EMBL/GenBank/DDBJ databases">
        <title>Genomic Encyclopedia of Type Strains, Phase IV (KMG-IV): sequencing the most valuable type-strain genomes for metagenomic binning, comparative biology and taxonomic classification.</title>
        <authorList>
            <person name="Goeker M."/>
        </authorList>
    </citation>
    <scope>NUCLEOTIDE SEQUENCE [LARGE SCALE GENOMIC DNA]</scope>
    <source>
        <strain evidence="1 2">DSM 26287</strain>
    </source>
</reference>
<keyword evidence="2" id="KW-1185">Reference proteome</keyword>
<gene>
    <name evidence="1" type="ORF">HNQ55_001555</name>
</gene>
<dbReference type="AlphaFoldDB" id="A0A7X0NGK1"/>
<sequence length="113" mass="13133">MISLDISGSRGKLYGYKGINGVPDAIFRHLVKPKYIVGELKGRRLNPKAKIRGYEYAQIMLYIGILKKKYWLSSVEGRLVYKDSVKHIYFERNLFNEIIRMKPAALTVINRLQ</sequence>
<comment type="caution">
    <text evidence="1">The sequence shown here is derived from an EMBL/GenBank/DDBJ whole genome shotgun (WGS) entry which is preliminary data.</text>
</comment>
<dbReference type="RefSeq" id="WP_184423859.1">
    <property type="nucleotide sequence ID" value="NZ_BAABLB010000049.1"/>
</dbReference>
<evidence type="ECO:0000313" key="1">
    <source>
        <dbReference type="EMBL" id="MBB6543048.1"/>
    </source>
</evidence>
<organism evidence="1 2">
    <name type="scientific">Thalassotalea piscium</name>
    <dbReference type="NCBI Taxonomy" id="1230533"/>
    <lineage>
        <taxon>Bacteria</taxon>
        <taxon>Pseudomonadati</taxon>
        <taxon>Pseudomonadota</taxon>
        <taxon>Gammaproteobacteria</taxon>
        <taxon>Alteromonadales</taxon>
        <taxon>Colwelliaceae</taxon>
        <taxon>Thalassotalea</taxon>
    </lineage>
</organism>
<name>A0A7X0NGK1_9GAMM</name>
<accession>A0A7X0NGK1</accession>
<dbReference type="EMBL" id="JACHHU010000010">
    <property type="protein sequence ID" value="MBB6543048.1"/>
    <property type="molecule type" value="Genomic_DNA"/>
</dbReference>
<proteinExistence type="predicted"/>
<protein>
    <submittedName>
        <fullName evidence="1">Uncharacterized protein</fullName>
    </submittedName>
</protein>
<evidence type="ECO:0000313" key="2">
    <source>
        <dbReference type="Proteomes" id="UP000537141"/>
    </source>
</evidence>
<dbReference type="Proteomes" id="UP000537141">
    <property type="component" value="Unassembled WGS sequence"/>
</dbReference>